<organism evidence="1 2">
    <name type="scientific">Brachionus plicatilis</name>
    <name type="common">Marine rotifer</name>
    <name type="synonym">Brachionus muelleri</name>
    <dbReference type="NCBI Taxonomy" id="10195"/>
    <lineage>
        <taxon>Eukaryota</taxon>
        <taxon>Metazoa</taxon>
        <taxon>Spiralia</taxon>
        <taxon>Gnathifera</taxon>
        <taxon>Rotifera</taxon>
        <taxon>Eurotatoria</taxon>
        <taxon>Monogononta</taxon>
        <taxon>Pseudotrocha</taxon>
        <taxon>Ploima</taxon>
        <taxon>Brachionidae</taxon>
        <taxon>Brachionus</taxon>
    </lineage>
</organism>
<reference evidence="1 2" key="1">
    <citation type="journal article" date="2018" name="Sci. Rep.">
        <title>Genomic signatures of local adaptation to the degree of environmental predictability in rotifers.</title>
        <authorList>
            <person name="Franch-Gras L."/>
            <person name="Hahn C."/>
            <person name="Garcia-Roger E.M."/>
            <person name="Carmona M.J."/>
            <person name="Serra M."/>
            <person name="Gomez A."/>
        </authorList>
    </citation>
    <scope>NUCLEOTIDE SEQUENCE [LARGE SCALE GENOMIC DNA]</scope>
    <source>
        <strain evidence="1">HYR1</strain>
    </source>
</reference>
<dbReference type="EMBL" id="REGN01000347">
    <property type="protein sequence ID" value="RNA42594.1"/>
    <property type="molecule type" value="Genomic_DNA"/>
</dbReference>
<evidence type="ECO:0000313" key="1">
    <source>
        <dbReference type="EMBL" id="RNA42594.1"/>
    </source>
</evidence>
<name>A0A3M7T3I6_BRAPC</name>
<dbReference type="Proteomes" id="UP000276133">
    <property type="component" value="Unassembled WGS sequence"/>
</dbReference>
<dbReference type="AlphaFoldDB" id="A0A3M7T3I6"/>
<comment type="caution">
    <text evidence="1">The sequence shown here is derived from an EMBL/GenBank/DDBJ whole genome shotgun (WGS) entry which is preliminary data.</text>
</comment>
<gene>
    <name evidence="1" type="ORF">BpHYR1_015789</name>
</gene>
<accession>A0A3M7T3I6</accession>
<proteinExistence type="predicted"/>
<sequence>MNSKIFLLLAEIKLNTTDSQNNCLASPRHESNKKIVEHKDFYFDNLYSPYNIQGVYYTNLKAIFEN</sequence>
<evidence type="ECO:0000313" key="2">
    <source>
        <dbReference type="Proteomes" id="UP000276133"/>
    </source>
</evidence>
<protein>
    <submittedName>
        <fullName evidence="1">Uncharacterized protein</fullName>
    </submittedName>
</protein>
<keyword evidence="2" id="KW-1185">Reference proteome</keyword>